<dbReference type="AlphaFoldDB" id="A0AAD7MUE5"/>
<dbReference type="EMBL" id="JARKIB010000141">
    <property type="protein sequence ID" value="KAJ7733039.1"/>
    <property type="molecule type" value="Genomic_DNA"/>
</dbReference>
<comment type="caution">
    <text evidence="2">The sequence shown here is derived from an EMBL/GenBank/DDBJ whole genome shotgun (WGS) entry which is preliminary data.</text>
</comment>
<dbReference type="Proteomes" id="UP001215598">
    <property type="component" value="Unassembled WGS sequence"/>
</dbReference>
<gene>
    <name evidence="2" type="ORF">B0H16DRAFT_1769770</name>
</gene>
<accession>A0AAD7MUE5</accession>
<dbReference type="InterPro" id="IPR016024">
    <property type="entry name" value="ARM-type_fold"/>
</dbReference>
<evidence type="ECO:0000313" key="3">
    <source>
        <dbReference type="Proteomes" id="UP001215598"/>
    </source>
</evidence>
<dbReference type="SUPFAM" id="SSF48371">
    <property type="entry name" value="ARM repeat"/>
    <property type="match status" value="1"/>
</dbReference>
<evidence type="ECO:0000256" key="1">
    <source>
        <dbReference type="SAM" id="MobiDB-lite"/>
    </source>
</evidence>
<evidence type="ECO:0000313" key="2">
    <source>
        <dbReference type="EMBL" id="KAJ7733039.1"/>
    </source>
</evidence>
<proteinExistence type="predicted"/>
<sequence length="345" mass="37863">MSSGPSTSYVYATGPAPPYHEHLNGSIVAPALIYNPPPPPSQQPQALPEITPTSAFRWARLRNISNPAMLSYFEDGRLLNANAAAFHPARGTSISRSASSSTSSGSSPMSISSAATSVSTGLFSRNQEPPRTAGLHATPVELNYNTYLNQLRAAVDPEVIIRDMLEAGVADWKHTHHIANFATHLAMYARSDNFTQLFRRMALAMFDSYWRDNDGPWRYERNTHSEYLISRGVNIAALMGSFFRHGLINGVDVHTCLGALLHNGRSFLKLQAIHALLVHCGERVCFGETGAATQRLLASLKARGPDGRLLWGPHEESNLILEDLFNYLQNCFSSAEMAQIIANAR</sequence>
<keyword evidence="3" id="KW-1185">Reference proteome</keyword>
<organism evidence="2 3">
    <name type="scientific">Mycena metata</name>
    <dbReference type="NCBI Taxonomy" id="1033252"/>
    <lineage>
        <taxon>Eukaryota</taxon>
        <taxon>Fungi</taxon>
        <taxon>Dikarya</taxon>
        <taxon>Basidiomycota</taxon>
        <taxon>Agaricomycotina</taxon>
        <taxon>Agaricomycetes</taxon>
        <taxon>Agaricomycetidae</taxon>
        <taxon>Agaricales</taxon>
        <taxon>Marasmiineae</taxon>
        <taxon>Mycenaceae</taxon>
        <taxon>Mycena</taxon>
    </lineage>
</organism>
<name>A0AAD7MUE5_9AGAR</name>
<reference evidence="2" key="1">
    <citation type="submission" date="2023-03" db="EMBL/GenBank/DDBJ databases">
        <title>Massive genome expansion in bonnet fungi (Mycena s.s.) driven by repeated elements and novel gene families across ecological guilds.</title>
        <authorList>
            <consortium name="Lawrence Berkeley National Laboratory"/>
            <person name="Harder C.B."/>
            <person name="Miyauchi S."/>
            <person name="Viragh M."/>
            <person name="Kuo A."/>
            <person name="Thoen E."/>
            <person name="Andreopoulos B."/>
            <person name="Lu D."/>
            <person name="Skrede I."/>
            <person name="Drula E."/>
            <person name="Henrissat B."/>
            <person name="Morin E."/>
            <person name="Kohler A."/>
            <person name="Barry K."/>
            <person name="LaButti K."/>
            <person name="Morin E."/>
            <person name="Salamov A."/>
            <person name="Lipzen A."/>
            <person name="Mereny Z."/>
            <person name="Hegedus B."/>
            <person name="Baldrian P."/>
            <person name="Stursova M."/>
            <person name="Weitz H."/>
            <person name="Taylor A."/>
            <person name="Grigoriev I.V."/>
            <person name="Nagy L.G."/>
            <person name="Martin F."/>
            <person name="Kauserud H."/>
        </authorList>
    </citation>
    <scope>NUCLEOTIDE SEQUENCE</scope>
    <source>
        <strain evidence="2">CBHHK182m</strain>
    </source>
</reference>
<feature type="region of interest" description="Disordered" evidence="1">
    <location>
        <begin position="91"/>
        <end position="113"/>
    </location>
</feature>
<protein>
    <submittedName>
        <fullName evidence="2">Uncharacterized protein</fullName>
    </submittedName>
</protein>